<keyword evidence="3" id="KW-1185">Reference proteome</keyword>
<dbReference type="SUPFAM" id="SSF56112">
    <property type="entry name" value="Protein kinase-like (PK-like)"/>
    <property type="match status" value="1"/>
</dbReference>
<protein>
    <recommendedName>
        <fullName evidence="4">Protein kinase domain-containing protein</fullName>
    </recommendedName>
</protein>
<accession>A0A8H7CSI5</accession>
<organism evidence="2 3">
    <name type="scientific">Mycena venus</name>
    <dbReference type="NCBI Taxonomy" id="2733690"/>
    <lineage>
        <taxon>Eukaryota</taxon>
        <taxon>Fungi</taxon>
        <taxon>Dikarya</taxon>
        <taxon>Basidiomycota</taxon>
        <taxon>Agaricomycotina</taxon>
        <taxon>Agaricomycetes</taxon>
        <taxon>Agaricomycetidae</taxon>
        <taxon>Agaricales</taxon>
        <taxon>Marasmiineae</taxon>
        <taxon>Mycenaceae</taxon>
        <taxon>Mycena</taxon>
    </lineage>
</organism>
<reference evidence="2" key="1">
    <citation type="submission" date="2020-05" db="EMBL/GenBank/DDBJ databases">
        <title>Mycena genomes resolve the evolution of fungal bioluminescence.</title>
        <authorList>
            <person name="Tsai I.J."/>
        </authorList>
    </citation>
    <scope>NUCLEOTIDE SEQUENCE</scope>
    <source>
        <strain evidence="2">CCC161011</strain>
    </source>
</reference>
<sequence>MAADDLYTDNRFSSESTPVGSDSSGASSWSTGAFFPGAHRFVITGGQFISNAIEQPAPAPSDFRRIPLGDLDLRNEIRLDGSGVVHLQTVRVCARLVYTARIEVFRGANAEKNWKREIAKYSGIRHPNFVQLYGTVDSGGLYAMIFHDELVPLREYVEEYQNSVISTVYLYALFKKELGGAIQYLNPVFGEDVAWQAHCGNSGFSSSLVAPELGYGAQLVGSASSLR</sequence>
<feature type="compositionally biased region" description="Low complexity" evidence="1">
    <location>
        <begin position="16"/>
        <end position="27"/>
    </location>
</feature>
<dbReference type="Proteomes" id="UP000620124">
    <property type="component" value="Unassembled WGS sequence"/>
</dbReference>
<evidence type="ECO:0000256" key="1">
    <source>
        <dbReference type="SAM" id="MobiDB-lite"/>
    </source>
</evidence>
<name>A0A8H7CSI5_9AGAR</name>
<dbReference type="InterPro" id="IPR011009">
    <property type="entry name" value="Kinase-like_dom_sf"/>
</dbReference>
<evidence type="ECO:0000313" key="3">
    <source>
        <dbReference type="Proteomes" id="UP000620124"/>
    </source>
</evidence>
<gene>
    <name evidence="2" type="ORF">MVEN_01380500</name>
</gene>
<evidence type="ECO:0008006" key="4">
    <source>
        <dbReference type="Google" id="ProtNLM"/>
    </source>
</evidence>
<dbReference type="OrthoDB" id="3063557at2759"/>
<proteinExistence type="predicted"/>
<dbReference type="AlphaFoldDB" id="A0A8H7CSI5"/>
<feature type="region of interest" description="Disordered" evidence="1">
    <location>
        <begin position="1"/>
        <end position="27"/>
    </location>
</feature>
<dbReference type="EMBL" id="JACAZI010000011">
    <property type="protein sequence ID" value="KAF7348625.1"/>
    <property type="molecule type" value="Genomic_DNA"/>
</dbReference>
<evidence type="ECO:0000313" key="2">
    <source>
        <dbReference type="EMBL" id="KAF7348625.1"/>
    </source>
</evidence>
<comment type="caution">
    <text evidence="2">The sequence shown here is derived from an EMBL/GenBank/DDBJ whole genome shotgun (WGS) entry which is preliminary data.</text>
</comment>